<gene>
    <name evidence="1" type="ORF">SAMN05444412_11542</name>
</gene>
<keyword evidence="2" id="KW-1185">Reference proteome</keyword>
<dbReference type="InterPro" id="IPR008551">
    <property type="entry name" value="TANGO2"/>
</dbReference>
<proteinExistence type="predicted"/>
<evidence type="ECO:0000313" key="1">
    <source>
        <dbReference type="EMBL" id="SDZ45056.1"/>
    </source>
</evidence>
<evidence type="ECO:0000313" key="2">
    <source>
        <dbReference type="Proteomes" id="UP000199663"/>
    </source>
</evidence>
<reference evidence="1 2" key="1">
    <citation type="submission" date="2016-10" db="EMBL/GenBank/DDBJ databases">
        <authorList>
            <person name="Varghese N."/>
            <person name="Submissions S."/>
        </authorList>
    </citation>
    <scope>NUCLEOTIDE SEQUENCE [LARGE SCALE GENOMIC DNA]</scope>
    <source>
        <strain evidence="1 2">DSM 17997</strain>
    </source>
</reference>
<dbReference type="RefSeq" id="WP_022582236.1">
    <property type="nucleotide sequence ID" value="NZ_FNQC01000015.1"/>
</dbReference>
<dbReference type="Proteomes" id="UP000199663">
    <property type="component" value="Unassembled WGS sequence"/>
</dbReference>
<comment type="caution">
    <text evidence="1">The sequence shown here is derived from an EMBL/GenBank/DDBJ whole genome shotgun (WGS) entry which is preliminary data.</text>
</comment>
<sequence>MCLIAFNWNNHPEYKMVLVANRDEFFERPSAPLQLWDSGFYAGKDLRAGGTWMGIHPNGRFATLTNFRDLKNPRKDPKTRGNLVKDFLEGALDPKEYLTMIQKEKDEYEGFNLVIGNHEKLYYLSNYADGIQEVEPGLHGLSNAFLNTPWEKVKIAKSGLLEKIEAQELDLENLIPTLHSRQMEPDHLLPDTGLSVREEKQLSAQFINVADYYGTINSTVILWKHTGEVEMMERTFHQVEKRFADRKVIFRIQS</sequence>
<protein>
    <submittedName>
        <fullName evidence="1">Uncharacterized conserved protein, contains NRDE domain</fullName>
    </submittedName>
</protein>
<dbReference type="PANTHER" id="PTHR17985:SF8">
    <property type="entry name" value="TRANSPORT AND GOLGI ORGANIZATION PROTEIN 2 HOMOLOG"/>
    <property type="match status" value="1"/>
</dbReference>
<organism evidence="1 2">
    <name type="scientific">Rhodonellum ikkaensis</name>
    <dbReference type="NCBI Taxonomy" id="336829"/>
    <lineage>
        <taxon>Bacteria</taxon>
        <taxon>Pseudomonadati</taxon>
        <taxon>Bacteroidota</taxon>
        <taxon>Cytophagia</taxon>
        <taxon>Cytophagales</taxon>
        <taxon>Cytophagaceae</taxon>
        <taxon>Rhodonellum</taxon>
    </lineage>
</organism>
<accession>A0A1H3T461</accession>
<dbReference type="EMBL" id="FNQC01000015">
    <property type="protein sequence ID" value="SDZ45056.1"/>
    <property type="molecule type" value="Genomic_DNA"/>
</dbReference>
<name>A0A1H3T461_9BACT</name>
<dbReference type="PANTHER" id="PTHR17985">
    <property type="entry name" value="SER/THR-RICH PROTEIN T10 IN DGCR REGION"/>
    <property type="match status" value="1"/>
</dbReference>
<dbReference type="Pfam" id="PF05742">
    <property type="entry name" value="TANGO2"/>
    <property type="match status" value="1"/>
</dbReference>